<dbReference type="InterPro" id="IPR001647">
    <property type="entry name" value="HTH_TetR"/>
</dbReference>
<evidence type="ECO:0000313" key="6">
    <source>
        <dbReference type="EMBL" id="ALF60600.1"/>
    </source>
</evidence>
<evidence type="ECO:0000259" key="5">
    <source>
        <dbReference type="PROSITE" id="PS50977"/>
    </source>
</evidence>
<dbReference type="KEGG" id="pur:AOC03_11560"/>
<dbReference type="SUPFAM" id="SSF46689">
    <property type="entry name" value="Homeodomain-like"/>
    <property type="match status" value="1"/>
</dbReference>
<dbReference type="RefSeq" id="WP_062536174.1">
    <property type="nucleotide sequence ID" value="NZ_CP012678.1"/>
</dbReference>
<gene>
    <name evidence="6" type="ORF">AOC03_11560</name>
</gene>
<accession>A0A0M5MK39</accession>
<dbReference type="PROSITE" id="PS50977">
    <property type="entry name" value="HTH_TETR_2"/>
    <property type="match status" value="1"/>
</dbReference>
<name>A0A0M5MK39_9GAMM</name>
<dbReference type="InterPro" id="IPR009057">
    <property type="entry name" value="Homeodomain-like_sf"/>
</dbReference>
<evidence type="ECO:0000313" key="7">
    <source>
        <dbReference type="Proteomes" id="UP000059847"/>
    </source>
</evidence>
<dbReference type="Gene3D" id="1.10.357.10">
    <property type="entry name" value="Tetracycline Repressor, domain 2"/>
    <property type="match status" value="1"/>
</dbReference>
<evidence type="ECO:0000256" key="1">
    <source>
        <dbReference type="ARBA" id="ARBA00023015"/>
    </source>
</evidence>
<feature type="DNA-binding region" description="H-T-H motif" evidence="4">
    <location>
        <begin position="36"/>
        <end position="55"/>
    </location>
</feature>
<dbReference type="AlphaFoldDB" id="A0A0M5MK39"/>
<dbReference type="PANTHER" id="PTHR47506">
    <property type="entry name" value="TRANSCRIPTIONAL REGULATORY PROTEIN"/>
    <property type="match status" value="1"/>
</dbReference>
<protein>
    <recommendedName>
        <fullName evidence="5">HTH tetR-type domain-containing protein</fullName>
    </recommendedName>
</protein>
<keyword evidence="1" id="KW-0805">Transcription regulation</keyword>
<dbReference type="GO" id="GO:0003677">
    <property type="term" value="F:DNA binding"/>
    <property type="evidence" value="ECO:0007669"/>
    <property type="project" value="UniProtKB-UniRule"/>
</dbReference>
<keyword evidence="7" id="KW-1185">Reference proteome</keyword>
<evidence type="ECO:0000256" key="4">
    <source>
        <dbReference type="PROSITE-ProRule" id="PRU00335"/>
    </source>
</evidence>
<organism evidence="6 7">
    <name type="scientific">Psychrobacter urativorans</name>
    <dbReference type="NCBI Taxonomy" id="45610"/>
    <lineage>
        <taxon>Bacteria</taxon>
        <taxon>Pseudomonadati</taxon>
        <taxon>Pseudomonadota</taxon>
        <taxon>Gammaproteobacteria</taxon>
        <taxon>Moraxellales</taxon>
        <taxon>Moraxellaceae</taxon>
        <taxon>Psychrobacter</taxon>
    </lineage>
</organism>
<dbReference type="Pfam" id="PF00440">
    <property type="entry name" value="TetR_N"/>
    <property type="match status" value="1"/>
</dbReference>
<dbReference type="STRING" id="45610.AOC03_11560"/>
<reference evidence="6 7" key="1">
    <citation type="submission" date="2015-09" db="EMBL/GenBank/DDBJ databases">
        <title>Complete genome of Psychrobacter urativorans R10.10B.</title>
        <authorList>
            <person name="See-Too W.S."/>
            <person name="Chan K.G."/>
        </authorList>
    </citation>
    <scope>NUCLEOTIDE SEQUENCE [LARGE SCALE GENOMIC DNA]</scope>
    <source>
        <strain evidence="6 7">R10.10B</strain>
    </source>
</reference>
<feature type="domain" description="HTH tetR-type" evidence="5">
    <location>
        <begin position="13"/>
        <end position="73"/>
    </location>
</feature>
<evidence type="ECO:0000256" key="3">
    <source>
        <dbReference type="ARBA" id="ARBA00023163"/>
    </source>
</evidence>
<dbReference type="Proteomes" id="UP000059847">
    <property type="component" value="Chromosome"/>
</dbReference>
<keyword evidence="2 4" id="KW-0238">DNA-binding</keyword>
<evidence type="ECO:0000256" key="2">
    <source>
        <dbReference type="ARBA" id="ARBA00023125"/>
    </source>
</evidence>
<dbReference type="EMBL" id="CP012678">
    <property type="protein sequence ID" value="ALF60600.1"/>
    <property type="molecule type" value="Genomic_DNA"/>
</dbReference>
<dbReference type="PANTHER" id="PTHR47506:SF6">
    <property type="entry name" value="HTH-TYPE TRANSCRIPTIONAL REPRESSOR NEMR"/>
    <property type="match status" value="1"/>
</dbReference>
<keyword evidence="3" id="KW-0804">Transcription</keyword>
<sequence length="188" mass="21863">MDLIEKNPTQSNKLTAQDWLDIAESELAKSGITAVRVEPLAKKLKVTKGSFYWHFSSRKELFEKLLSNWRTRSTVSIIERLSDIELTPEERLRKLFLIPYKRNTKTNGAALELAIRNWSQNDKAVQEILNEVDTHRLTFIAMIFENLGYNKEQAEIRAARFYYTMQGISVVNVHKEQASIEQIFETLL</sequence>
<dbReference type="PRINTS" id="PR00455">
    <property type="entry name" value="HTHTETR"/>
</dbReference>
<proteinExistence type="predicted"/>